<evidence type="ECO:0000256" key="2">
    <source>
        <dbReference type="ARBA" id="ARBA00022448"/>
    </source>
</evidence>
<evidence type="ECO:0000313" key="9">
    <source>
        <dbReference type="Proteomes" id="UP000489600"/>
    </source>
</evidence>
<organism evidence="8 9">
    <name type="scientific">Arabis nemorensis</name>
    <dbReference type="NCBI Taxonomy" id="586526"/>
    <lineage>
        <taxon>Eukaryota</taxon>
        <taxon>Viridiplantae</taxon>
        <taxon>Streptophyta</taxon>
        <taxon>Embryophyta</taxon>
        <taxon>Tracheophyta</taxon>
        <taxon>Spermatophyta</taxon>
        <taxon>Magnoliopsida</taxon>
        <taxon>eudicotyledons</taxon>
        <taxon>Gunneridae</taxon>
        <taxon>Pentapetalae</taxon>
        <taxon>rosids</taxon>
        <taxon>malvids</taxon>
        <taxon>Brassicales</taxon>
        <taxon>Brassicaceae</taxon>
        <taxon>Arabideae</taxon>
        <taxon>Arabis</taxon>
    </lineage>
</organism>
<evidence type="ECO:0000256" key="3">
    <source>
        <dbReference type="ARBA" id="ARBA00022692"/>
    </source>
</evidence>
<dbReference type="OrthoDB" id="1368at2759"/>
<comment type="caution">
    <text evidence="8">The sequence shown here is derived from an EMBL/GenBank/DDBJ whole genome shotgun (WGS) entry which is preliminary data.</text>
</comment>
<evidence type="ECO:0000256" key="6">
    <source>
        <dbReference type="ARBA" id="ARBA00023136"/>
    </source>
</evidence>
<keyword evidence="5" id="KW-0406">Ion transport</keyword>
<evidence type="ECO:0000256" key="7">
    <source>
        <dbReference type="SAM" id="Phobius"/>
    </source>
</evidence>
<reference evidence="8" key="1">
    <citation type="submission" date="2019-07" db="EMBL/GenBank/DDBJ databases">
        <authorList>
            <person name="Dittberner H."/>
        </authorList>
    </citation>
    <scope>NUCLEOTIDE SEQUENCE [LARGE SCALE GENOMIC DNA]</scope>
</reference>
<accession>A0A565BYL8</accession>
<dbReference type="InterPro" id="IPR024701">
    <property type="entry name" value="VCCN1/2"/>
</dbReference>
<dbReference type="GO" id="GO:0016020">
    <property type="term" value="C:membrane"/>
    <property type="evidence" value="ECO:0007669"/>
    <property type="project" value="UniProtKB-SubCell"/>
</dbReference>
<keyword evidence="4 7" id="KW-1133">Transmembrane helix</keyword>
<keyword evidence="3 7" id="KW-0812">Transmembrane</keyword>
<dbReference type="PANTHER" id="PTHR33281:SF1">
    <property type="entry name" value="VOLTAGE-DEPENDENT CHLORIDE CHANNEL 1, CHLOROPLASTIC"/>
    <property type="match status" value="1"/>
</dbReference>
<evidence type="ECO:0000256" key="4">
    <source>
        <dbReference type="ARBA" id="ARBA00022989"/>
    </source>
</evidence>
<comment type="subcellular location">
    <subcellularLocation>
        <location evidence="1">Membrane</location>
        <topology evidence="1">Multi-pass membrane protein</topology>
    </subcellularLocation>
</comment>
<dbReference type="PIRSF" id="PIRSF016988">
    <property type="entry name" value="UCP016988"/>
    <property type="match status" value="1"/>
</dbReference>
<protein>
    <submittedName>
        <fullName evidence="8">Uncharacterized protein</fullName>
    </submittedName>
</protein>
<dbReference type="Pfam" id="PF25539">
    <property type="entry name" value="Bestrophin_2"/>
    <property type="match status" value="1"/>
</dbReference>
<evidence type="ECO:0000256" key="5">
    <source>
        <dbReference type="ARBA" id="ARBA00023065"/>
    </source>
</evidence>
<dbReference type="EMBL" id="CABITT030000005">
    <property type="protein sequence ID" value="VVB06488.1"/>
    <property type="molecule type" value="Genomic_DNA"/>
</dbReference>
<dbReference type="Proteomes" id="UP000489600">
    <property type="component" value="Unassembled WGS sequence"/>
</dbReference>
<proteinExistence type="predicted"/>
<dbReference type="PANTHER" id="PTHR33281">
    <property type="entry name" value="UPF0187 PROTEIN YNEE"/>
    <property type="match status" value="1"/>
</dbReference>
<dbReference type="InterPro" id="IPR044669">
    <property type="entry name" value="YneE/VCCN1/2-like"/>
</dbReference>
<name>A0A565BYL8_9BRAS</name>
<evidence type="ECO:0000256" key="1">
    <source>
        <dbReference type="ARBA" id="ARBA00004141"/>
    </source>
</evidence>
<keyword evidence="9" id="KW-1185">Reference proteome</keyword>
<evidence type="ECO:0000313" key="8">
    <source>
        <dbReference type="EMBL" id="VVB06488.1"/>
    </source>
</evidence>
<sequence>MYHQSMNLSVSFNFTHRSPLFSTGIRKSVNLKPPRVSSGPESGDSVTKTLTENLISLLRAVPDWADEIKERGMQQKRTLYTHEKWVEHRSSLRHVRHLLSSFSSRVILSLIPPVFFFTSVAVVIAVYNSAVALDWLPGVFPILRSSSLPYQLTAPALALLLVFRTEASYSRYEEGRKAWVGIISGTDDLARQVICSVDSSSGDELIIKDLLLRYIAAFPVALKCHVIYGSDIARDLRNLIEADDLSLILQSKHRPRCVIEFISQSLQLLKIDAAKRDLLESKMLHLHEGIGVCEQLMGIPIPLSYTRLTSRFLVFWHLTLPIILWDECHWIVVPATFISAASLFCIEEVGVLIEEPFPMLALDELCDLVHSNIQEAVKSEKVIRNRIIAKIKVHEFKHSSNGRHRT</sequence>
<keyword evidence="6 7" id="KW-0472">Membrane</keyword>
<gene>
    <name evidence="8" type="ORF">ANE_LOCUS16932</name>
</gene>
<keyword evidence="2" id="KW-0813">Transport</keyword>
<dbReference type="GO" id="GO:0042548">
    <property type="term" value="P:regulation of photosynthesis, light reaction"/>
    <property type="evidence" value="ECO:0007669"/>
    <property type="project" value="InterPro"/>
</dbReference>
<dbReference type="GO" id="GO:0005247">
    <property type="term" value="F:voltage-gated chloride channel activity"/>
    <property type="evidence" value="ECO:0007669"/>
    <property type="project" value="InterPro"/>
</dbReference>
<feature type="transmembrane region" description="Helical" evidence="7">
    <location>
        <begin position="106"/>
        <end position="127"/>
    </location>
</feature>
<dbReference type="AlphaFoldDB" id="A0A565BYL8"/>